<evidence type="ECO:0000313" key="6">
    <source>
        <dbReference type="EMBL" id="KAL2049933.1"/>
    </source>
</evidence>
<comment type="cofactor">
    <cofactor evidence="1">
        <name>FAD</name>
        <dbReference type="ChEBI" id="CHEBI:57692"/>
    </cofactor>
</comment>
<organism evidence="6 7">
    <name type="scientific">Lepraria finkii</name>
    <dbReference type="NCBI Taxonomy" id="1340010"/>
    <lineage>
        <taxon>Eukaryota</taxon>
        <taxon>Fungi</taxon>
        <taxon>Dikarya</taxon>
        <taxon>Ascomycota</taxon>
        <taxon>Pezizomycotina</taxon>
        <taxon>Lecanoromycetes</taxon>
        <taxon>OSLEUM clade</taxon>
        <taxon>Lecanoromycetidae</taxon>
        <taxon>Lecanorales</taxon>
        <taxon>Lecanorineae</taxon>
        <taxon>Stereocaulaceae</taxon>
        <taxon>Lepraria</taxon>
    </lineage>
</organism>
<dbReference type="InterPro" id="IPR050641">
    <property type="entry name" value="RIFMO-like"/>
</dbReference>
<comment type="caution">
    <text evidence="6">The sequence shown here is derived from an EMBL/GenBank/DDBJ whole genome shotgun (WGS) entry which is preliminary data.</text>
</comment>
<dbReference type="PANTHER" id="PTHR43004">
    <property type="entry name" value="TRK SYSTEM POTASSIUM UPTAKE PROTEIN"/>
    <property type="match status" value="1"/>
</dbReference>
<evidence type="ECO:0000259" key="5">
    <source>
        <dbReference type="Pfam" id="PF01494"/>
    </source>
</evidence>
<dbReference type="Gene3D" id="3.30.9.10">
    <property type="entry name" value="D-Amino Acid Oxidase, subunit A, domain 2"/>
    <property type="match status" value="1"/>
</dbReference>
<sequence>MMIIPNTNNGMRLYTLLTEEEVWELSASEYEGKGSELTTVIGILTDRAKSLLHPFKIEIKEVEWVSMCHIAQRIADSFYDVDDRVFILGDACHTRSPKAGQRRPNIHLIMSA</sequence>
<keyword evidence="4" id="KW-0560">Oxidoreductase</keyword>
<gene>
    <name evidence="6" type="ORF">ABVK25_009800</name>
</gene>
<keyword evidence="2" id="KW-0285">Flavoprotein</keyword>
<evidence type="ECO:0000313" key="7">
    <source>
        <dbReference type="Proteomes" id="UP001590951"/>
    </source>
</evidence>
<dbReference type="SUPFAM" id="SSF54373">
    <property type="entry name" value="FAD-linked reductases, C-terminal domain"/>
    <property type="match status" value="1"/>
</dbReference>
<reference evidence="6 7" key="1">
    <citation type="submission" date="2024-09" db="EMBL/GenBank/DDBJ databases">
        <title>Rethinking Asexuality: The Enigmatic Case of Functional Sexual Genes in Lepraria (Stereocaulaceae).</title>
        <authorList>
            <person name="Doellman M."/>
            <person name="Sun Y."/>
            <person name="Barcenas-Pena A."/>
            <person name="Lumbsch H.T."/>
            <person name="Grewe F."/>
        </authorList>
    </citation>
    <scope>NUCLEOTIDE SEQUENCE [LARGE SCALE GENOMIC DNA]</scope>
    <source>
        <strain evidence="6 7">Grewe 0041</strain>
    </source>
</reference>
<dbReference type="Pfam" id="PF01494">
    <property type="entry name" value="FAD_binding_3"/>
    <property type="match status" value="1"/>
</dbReference>
<dbReference type="Proteomes" id="UP001590951">
    <property type="component" value="Unassembled WGS sequence"/>
</dbReference>
<dbReference type="InterPro" id="IPR036188">
    <property type="entry name" value="FAD/NAD-bd_sf"/>
</dbReference>
<evidence type="ECO:0000256" key="4">
    <source>
        <dbReference type="ARBA" id="ARBA00023002"/>
    </source>
</evidence>
<dbReference type="InterPro" id="IPR002938">
    <property type="entry name" value="FAD-bd"/>
</dbReference>
<dbReference type="Gene3D" id="3.50.50.60">
    <property type="entry name" value="FAD/NAD(P)-binding domain"/>
    <property type="match status" value="1"/>
</dbReference>
<evidence type="ECO:0000256" key="1">
    <source>
        <dbReference type="ARBA" id="ARBA00001974"/>
    </source>
</evidence>
<protein>
    <recommendedName>
        <fullName evidence="5">FAD-binding domain-containing protein</fullName>
    </recommendedName>
</protein>
<dbReference type="EMBL" id="JBHFEH010000055">
    <property type="protein sequence ID" value="KAL2049933.1"/>
    <property type="molecule type" value="Genomic_DNA"/>
</dbReference>
<dbReference type="PANTHER" id="PTHR43004:SF19">
    <property type="entry name" value="BINDING MONOOXYGENASE, PUTATIVE (JCVI)-RELATED"/>
    <property type="match status" value="1"/>
</dbReference>
<feature type="domain" description="FAD-binding" evidence="5">
    <location>
        <begin position="45"/>
        <end position="101"/>
    </location>
</feature>
<keyword evidence="7" id="KW-1185">Reference proteome</keyword>
<evidence type="ECO:0000256" key="3">
    <source>
        <dbReference type="ARBA" id="ARBA00022827"/>
    </source>
</evidence>
<evidence type="ECO:0000256" key="2">
    <source>
        <dbReference type="ARBA" id="ARBA00022630"/>
    </source>
</evidence>
<accession>A0ABR4AW85</accession>
<name>A0ABR4AW85_9LECA</name>
<keyword evidence="3" id="KW-0274">FAD</keyword>
<proteinExistence type="predicted"/>